<feature type="signal peptide" evidence="1">
    <location>
        <begin position="1"/>
        <end position="20"/>
    </location>
</feature>
<evidence type="ECO:0000313" key="2">
    <source>
        <dbReference type="EMBL" id="SIS01836.1"/>
    </source>
</evidence>
<dbReference type="Gene3D" id="2.30.30.40">
    <property type="entry name" value="SH3 Domains"/>
    <property type="match status" value="1"/>
</dbReference>
<proteinExistence type="predicted"/>
<dbReference type="AlphaFoldDB" id="A0A1N7FNL1"/>
<sequence length="102" mass="11366">MKKLVFITLAALTFGISAHATPPTDGECIVADPTGTPLKYRSAPYGKVLGTLKNGRKVYIIEDYRYDKNGKPWVEVYPTGGGDDNSLGWVYLKYLRCTMYPK</sequence>
<accession>A0A1N7FNL1</accession>
<keyword evidence="1" id="KW-0732">Signal</keyword>
<evidence type="ECO:0000256" key="1">
    <source>
        <dbReference type="SAM" id="SignalP"/>
    </source>
</evidence>
<name>A0A1N7FNL1_9GAMM</name>
<keyword evidence="3" id="KW-1185">Reference proteome</keyword>
<dbReference type="Proteomes" id="UP000187495">
    <property type="component" value="Unassembled WGS sequence"/>
</dbReference>
<feature type="chain" id="PRO_5013247090" evidence="1">
    <location>
        <begin position="21"/>
        <end position="102"/>
    </location>
</feature>
<gene>
    <name evidence="2" type="ORF">SAMN02745664_1155</name>
</gene>
<reference evidence="3" key="1">
    <citation type="submission" date="2017-01" db="EMBL/GenBank/DDBJ databases">
        <authorList>
            <person name="Varghese N."/>
            <person name="Submissions S."/>
        </authorList>
    </citation>
    <scope>NUCLEOTIDE SEQUENCE [LARGE SCALE GENOMIC DNA]</scope>
    <source>
        <strain evidence="3">DSM 21768</strain>
    </source>
</reference>
<dbReference type="RefSeq" id="WP_076555786.1">
    <property type="nucleotide sequence ID" value="NZ_FTNU01000015.1"/>
</dbReference>
<protein>
    <submittedName>
        <fullName evidence="2">SH3 domain-containing protein</fullName>
    </submittedName>
</protein>
<dbReference type="EMBL" id="FTNU01000015">
    <property type="protein sequence ID" value="SIS01836.1"/>
    <property type="molecule type" value="Genomic_DNA"/>
</dbReference>
<evidence type="ECO:0000313" key="3">
    <source>
        <dbReference type="Proteomes" id="UP000187495"/>
    </source>
</evidence>
<organism evidence="2 3">
    <name type="scientific">Moraxella cuniculi DSM 21768</name>
    <dbReference type="NCBI Taxonomy" id="1122245"/>
    <lineage>
        <taxon>Bacteria</taxon>
        <taxon>Pseudomonadati</taxon>
        <taxon>Pseudomonadota</taxon>
        <taxon>Gammaproteobacteria</taxon>
        <taxon>Moraxellales</taxon>
        <taxon>Moraxellaceae</taxon>
        <taxon>Moraxella</taxon>
    </lineage>
</organism>